<feature type="signal peptide" evidence="1">
    <location>
        <begin position="1"/>
        <end position="23"/>
    </location>
</feature>
<accession>A0ABD3VR67</accession>
<gene>
    <name evidence="2" type="ORF">ACJMK2_005783</name>
</gene>
<organism evidence="2 3">
    <name type="scientific">Sinanodonta woodiana</name>
    <name type="common">Chinese pond mussel</name>
    <name type="synonym">Anodonta woodiana</name>
    <dbReference type="NCBI Taxonomy" id="1069815"/>
    <lineage>
        <taxon>Eukaryota</taxon>
        <taxon>Metazoa</taxon>
        <taxon>Spiralia</taxon>
        <taxon>Lophotrochozoa</taxon>
        <taxon>Mollusca</taxon>
        <taxon>Bivalvia</taxon>
        <taxon>Autobranchia</taxon>
        <taxon>Heteroconchia</taxon>
        <taxon>Palaeoheterodonta</taxon>
        <taxon>Unionida</taxon>
        <taxon>Unionoidea</taxon>
        <taxon>Unionidae</taxon>
        <taxon>Unioninae</taxon>
        <taxon>Sinanodonta</taxon>
    </lineage>
</organism>
<dbReference type="Proteomes" id="UP001634394">
    <property type="component" value="Unassembled WGS sequence"/>
</dbReference>
<sequence>MSSINNIPMFVLVLSIIISCCQATNKVYRPSNRGGVNAGPFLPVGGWSGDGNQLPTGGGVFPGTGVGGFPSSVGNLGLPGMSSVGGFPGSSNLVFPQSNDDQFLFSNGDVFPGTQFGSFRGVAGGISPGTGSSGLPGLGGGFAGSRNFGFPGSTGGSFFSRSGSPVSSGARIVSPGMGNSGVFPGGTFSGIASPMLPVSGGGSLIGSGSSGFPGFGGAVMPAMGGNQVFNGNGGGLNSGIGGIFPAVTDDGGILPGSLGVPSYQSVDDFPLIFGANTKGTQKTYS</sequence>
<reference evidence="2 3" key="1">
    <citation type="submission" date="2024-11" db="EMBL/GenBank/DDBJ databases">
        <title>Chromosome-level genome assembly of the freshwater bivalve Anodonta woodiana.</title>
        <authorList>
            <person name="Chen X."/>
        </authorList>
    </citation>
    <scope>NUCLEOTIDE SEQUENCE [LARGE SCALE GENOMIC DNA]</scope>
    <source>
        <strain evidence="2">MN2024</strain>
        <tissue evidence="2">Gills</tissue>
    </source>
</reference>
<proteinExistence type="predicted"/>
<name>A0ABD3VR67_SINWO</name>
<dbReference type="EMBL" id="JBJQND010000010">
    <property type="protein sequence ID" value="KAL3864077.1"/>
    <property type="molecule type" value="Genomic_DNA"/>
</dbReference>
<evidence type="ECO:0000313" key="2">
    <source>
        <dbReference type="EMBL" id="KAL3864077.1"/>
    </source>
</evidence>
<keyword evidence="1" id="KW-0732">Signal</keyword>
<feature type="chain" id="PRO_5044818894" evidence="1">
    <location>
        <begin position="24"/>
        <end position="285"/>
    </location>
</feature>
<keyword evidence="3" id="KW-1185">Reference proteome</keyword>
<evidence type="ECO:0000256" key="1">
    <source>
        <dbReference type="SAM" id="SignalP"/>
    </source>
</evidence>
<protein>
    <submittedName>
        <fullName evidence="2">Uncharacterized protein</fullName>
    </submittedName>
</protein>
<dbReference type="AlphaFoldDB" id="A0ABD3VR67"/>
<evidence type="ECO:0000313" key="3">
    <source>
        <dbReference type="Proteomes" id="UP001634394"/>
    </source>
</evidence>
<comment type="caution">
    <text evidence="2">The sequence shown here is derived from an EMBL/GenBank/DDBJ whole genome shotgun (WGS) entry which is preliminary data.</text>
</comment>